<accession>A0ACB7SHR1</accession>
<name>A0ACB7SHR1_HYAAI</name>
<dbReference type="Proteomes" id="UP000821845">
    <property type="component" value="Chromosome 4"/>
</dbReference>
<sequence>MQANQELTSERLVIFSPDVETGTLGAPYTAYLCGRVVDQGHVTCRAEAENILRSVDAYSICKGALPTSSMSRVDLSKDLELQVTIREGMYVSKRCSGKQPVRRASMHLLSVPEKGPSYTTVKAEATA</sequence>
<gene>
    <name evidence="1" type="ORF">HPB50_013927</name>
</gene>
<evidence type="ECO:0000313" key="2">
    <source>
        <dbReference type="Proteomes" id="UP000821845"/>
    </source>
</evidence>
<reference evidence="1" key="1">
    <citation type="submission" date="2020-05" db="EMBL/GenBank/DDBJ databases">
        <title>Large-scale comparative analyses of tick genomes elucidate their genetic diversity and vector capacities.</title>
        <authorList>
            <person name="Jia N."/>
            <person name="Wang J."/>
            <person name="Shi W."/>
            <person name="Du L."/>
            <person name="Sun Y."/>
            <person name="Zhan W."/>
            <person name="Jiang J."/>
            <person name="Wang Q."/>
            <person name="Zhang B."/>
            <person name="Ji P."/>
            <person name="Sakyi L.B."/>
            <person name="Cui X."/>
            <person name="Yuan T."/>
            <person name="Jiang B."/>
            <person name="Yang W."/>
            <person name="Lam T.T.-Y."/>
            <person name="Chang Q."/>
            <person name="Ding S."/>
            <person name="Wang X."/>
            <person name="Zhu J."/>
            <person name="Ruan X."/>
            <person name="Zhao L."/>
            <person name="Wei J."/>
            <person name="Que T."/>
            <person name="Du C."/>
            <person name="Cheng J."/>
            <person name="Dai P."/>
            <person name="Han X."/>
            <person name="Huang E."/>
            <person name="Gao Y."/>
            <person name="Liu J."/>
            <person name="Shao H."/>
            <person name="Ye R."/>
            <person name="Li L."/>
            <person name="Wei W."/>
            <person name="Wang X."/>
            <person name="Wang C."/>
            <person name="Yang T."/>
            <person name="Huo Q."/>
            <person name="Li W."/>
            <person name="Guo W."/>
            <person name="Chen H."/>
            <person name="Zhou L."/>
            <person name="Ni X."/>
            <person name="Tian J."/>
            <person name="Zhou Y."/>
            <person name="Sheng Y."/>
            <person name="Liu T."/>
            <person name="Pan Y."/>
            <person name="Xia L."/>
            <person name="Li J."/>
            <person name="Zhao F."/>
            <person name="Cao W."/>
        </authorList>
    </citation>
    <scope>NUCLEOTIDE SEQUENCE</scope>
    <source>
        <strain evidence="1">Hyas-2018</strain>
    </source>
</reference>
<comment type="caution">
    <text evidence="1">The sequence shown here is derived from an EMBL/GenBank/DDBJ whole genome shotgun (WGS) entry which is preliminary data.</text>
</comment>
<protein>
    <submittedName>
        <fullName evidence="1">Uncharacterized protein</fullName>
    </submittedName>
</protein>
<organism evidence="1 2">
    <name type="scientific">Hyalomma asiaticum</name>
    <name type="common">Tick</name>
    <dbReference type="NCBI Taxonomy" id="266040"/>
    <lineage>
        <taxon>Eukaryota</taxon>
        <taxon>Metazoa</taxon>
        <taxon>Ecdysozoa</taxon>
        <taxon>Arthropoda</taxon>
        <taxon>Chelicerata</taxon>
        <taxon>Arachnida</taxon>
        <taxon>Acari</taxon>
        <taxon>Parasitiformes</taxon>
        <taxon>Ixodida</taxon>
        <taxon>Ixodoidea</taxon>
        <taxon>Ixodidae</taxon>
        <taxon>Hyalomminae</taxon>
        <taxon>Hyalomma</taxon>
    </lineage>
</organism>
<dbReference type="EMBL" id="CM023484">
    <property type="protein sequence ID" value="KAH6933273.1"/>
    <property type="molecule type" value="Genomic_DNA"/>
</dbReference>
<evidence type="ECO:0000313" key="1">
    <source>
        <dbReference type="EMBL" id="KAH6933273.1"/>
    </source>
</evidence>
<proteinExistence type="predicted"/>
<keyword evidence="2" id="KW-1185">Reference proteome</keyword>